<dbReference type="OrthoDB" id="440160at2759"/>
<evidence type="ECO:0000256" key="3">
    <source>
        <dbReference type="SAM" id="Phobius"/>
    </source>
</evidence>
<evidence type="ECO:0000313" key="4">
    <source>
        <dbReference type="EMBL" id="CRG93823.1"/>
    </source>
</evidence>
<keyword evidence="3" id="KW-0812">Transmembrane</keyword>
<dbReference type="EMBL" id="CVMV01000019">
    <property type="protein sequence ID" value="CRG93823.1"/>
    <property type="molecule type" value="Genomic_DNA"/>
</dbReference>
<reference evidence="4" key="1">
    <citation type="submission" date="2015-04" db="EMBL/GenBank/DDBJ databases">
        <authorList>
            <consortium name="Pathogen Informatics"/>
        </authorList>
    </citation>
    <scope>NUCLEOTIDE SEQUENCE [LARGE SCALE GENOMIC DNA]</scope>
    <source>
        <strain evidence="4">8A</strain>
    </source>
</reference>
<dbReference type="GO" id="GO:0016020">
    <property type="term" value="C:membrane"/>
    <property type="evidence" value="ECO:0007669"/>
    <property type="project" value="GOC"/>
</dbReference>
<dbReference type="UniPathway" id="UPA00196"/>
<keyword evidence="3" id="KW-0472">Membrane</keyword>
<dbReference type="EC" id="3.5.1.89" evidence="2"/>
<keyword evidence="5" id="KW-1185">Reference proteome</keyword>
<accession>A0A1J1GMZ8</accession>
<dbReference type="PANTHER" id="PTHR12993:SF11">
    <property type="entry name" value="N-ACETYLGLUCOSAMINYL-PHOSPHATIDYLINOSITOL DE-N-ACETYLASE"/>
    <property type="match status" value="1"/>
</dbReference>
<gene>
    <name evidence="4" type="ORF">PGAL8A_00153200</name>
</gene>
<feature type="transmembrane region" description="Helical" evidence="3">
    <location>
        <begin position="199"/>
        <end position="216"/>
    </location>
</feature>
<feature type="transmembrane region" description="Helical" evidence="3">
    <location>
        <begin position="6"/>
        <end position="25"/>
    </location>
</feature>
<evidence type="ECO:0000256" key="2">
    <source>
        <dbReference type="ARBA" id="ARBA00012176"/>
    </source>
</evidence>
<dbReference type="SUPFAM" id="SSF102588">
    <property type="entry name" value="LmbE-like"/>
    <property type="match status" value="1"/>
</dbReference>
<evidence type="ECO:0000256" key="1">
    <source>
        <dbReference type="ARBA" id="ARBA00006066"/>
    </source>
</evidence>
<organism evidence="4 5">
    <name type="scientific">Plasmodium gallinaceum</name>
    <dbReference type="NCBI Taxonomy" id="5849"/>
    <lineage>
        <taxon>Eukaryota</taxon>
        <taxon>Sar</taxon>
        <taxon>Alveolata</taxon>
        <taxon>Apicomplexa</taxon>
        <taxon>Aconoidasida</taxon>
        <taxon>Haemosporida</taxon>
        <taxon>Plasmodiidae</taxon>
        <taxon>Plasmodium</taxon>
        <taxon>Plasmodium (Haemamoeba)</taxon>
    </lineage>
</organism>
<dbReference type="GO" id="GO:0000225">
    <property type="term" value="F:N-acetylglucosaminylphosphatidylinositol deacetylase activity"/>
    <property type="evidence" value="ECO:0007669"/>
    <property type="project" value="UniProtKB-EC"/>
</dbReference>
<dbReference type="OMA" id="YVLESVN"/>
<evidence type="ECO:0000313" key="5">
    <source>
        <dbReference type="Proteomes" id="UP000220797"/>
    </source>
</evidence>
<dbReference type="RefSeq" id="XP_028526644.1">
    <property type="nucleotide sequence ID" value="XM_028675076.1"/>
</dbReference>
<dbReference type="AlphaFoldDB" id="A0A1J1GMZ8"/>
<proteinExistence type="inferred from homology"/>
<dbReference type="InterPro" id="IPR024078">
    <property type="entry name" value="LmbE-like_dom_sf"/>
</dbReference>
<dbReference type="Pfam" id="PF02585">
    <property type="entry name" value="PIG-L"/>
    <property type="match status" value="1"/>
</dbReference>
<dbReference type="InterPro" id="IPR003737">
    <property type="entry name" value="GlcNAc_PI_deacetylase-related"/>
</dbReference>
<protein>
    <recommendedName>
        <fullName evidence="2">N-acetylglucosaminylphosphatidylinositol deacetylase</fullName>
        <ecNumber evidence="2">3.5.1.89</ecNumber>
    </recommendedName>
</protein>
<dbReference type="GeneID" id="39730056"/>
<keyword evidence="3" id="KW-1133">Transmembrane helix</keyword>
<dbReference type="Proteomes" id="UP000220797">
    <property type="component" value="Unassembled WGS sequence"/>
</dbReference>
<dbReference type="GO" id="GO:0005783">
    <property type="term" value="C:endoplasmic reticulum"/>
    <property type="evidence" value="ECO:0007669"/>
    <property type="project" value="TreeGrafter"/>
</dbReference>
<dbReference type="GO" id="GO:0006506">
    <property type="term" value="P:GPI anchor biosynthetic process"/>
    <property type="evidence" value="ECO:0007669"/>
    <property type="project" value="UniProtKB-UniPathway"/>
</dbReference>
<dbReference type="VEuPathDB" id="PlasmoDB:PGAL8A_00153200"/>
<comment type="similarity">
    <text evidence="1">Belongs to the PIGL family.</text>
</comment>
<dbReference type="Gene3D" id="3.40.50.10320">
    <property type="entry name" value="LmbE-like"/>
    <property type="match status" value="1"/>
</dbReference>
<dbReference type="PANTHER" id="PTHR12993">
    <property type="entry name" value="N-ACETYLGLUCOSAMINYL-PHOSPHATIDYLINOSITOL DE-N-ACETYLASE-RELATED"/>
    <property type="match status" value="1"/>
</dbReference>
<name>A0A1J1GMZ8_PLAGA</name>
<comment type="caution">
    <text evidence="4">The sequence shown here is derived from an EMBL/GenBank/DDBJ whole genome shotgun (WGS) entry which is preliminary data.</text>
</comment>
<sequence length="232" mass="27747">MDFKKILFTCFIIILICILFSYLEVKKNRFLEFLKKKKNICLIIAHPDDEIMFFFPTLKFLLDKKKKNEIFLLSLSNGNYYGYGKIREKEFFNIWSYLGGEKGNCKILNNPKIQDGWDYWDEKDTSNILNDYCSKHNIKTILTFDNYGISGHPNHISIFNSIRLLSKIKDINIFILNSTNIIHKYMGFLSFPFLLHKSYLISFFNPLLLLRLMFLYKSQFVYYRILFCIFSQ</sequence>